<dbReference type="Proteomes" id="UP001186974">
    <property type="component" value="Unassembled WGS sequence"/>
</dbReference>
<protein>
    <submittedName>
        <fullName evidence="1">Uncharacterized protein</fullName>
    </submittedName>
</protein>
<gene>
    <name evidence="1" type="ORF">LTS18_011474</name>
</gene>
<dbReference type="EMBL" id="JAWDJW010009657">
    <property type="protein sequence ID" value="KAK3057728.1"/>
    <property type="molecule type" value="Genomic_DNA"/>
</dbReference>
<keyword evidence="2" id="KW-1185">Reference proteome</keyword>
<feature type="non-terminal residue" evidence="1">
    <location>
        <position position="1"/>
    </location>
</feature>
<proteinExistence type="predicted"/>
<organism evidence="1 2">
    <name type="scientific">Coniosporium uncinatum</name>
    <dbReference type="NCBI Taxonomy" id="93489"/>
    <lineage>
        <taxon>Eukaryota</taxon>
        <taxon>Fungi</taxon>
        <taxon>Dikarya</taxon>
        <taxon>Ascomycota</taxon>
        <taxon>Pezizomycotina</taxon>
        <taxon>Dothideomycetes</taxon>
        <taxon>Dothideomycetes incertae sedis</taxon>
        <taxon>Coniosporium</taxon>
    </lineage>
</organism>
<evidence type="ECO:0000313" key="1">
    <source>
        <dbReference type="EMBL" id="KAK3057728.1"/>
    </source>
</evidence>
<comment type="caution">
    <text evidence="1">The sequence shown here is derived from an EMBL/GenBank/DDBJ whole genome shotgun (WGS) entry which is preliminary data.</text>
</comment>
<sequence length="60" mass="6723">AWRFESEMRGRESVDEGRETGLRFVNPSLVIPLEDVWIKDKARRAEEYPNGTANGDGSAG</sequence>
<accession>A0ACC3CYI5</accession>
<name>A0ACC3CYI5_9PEZI</name>
<reference evidence="1" key="1">
    <citation type="submission" date="2024-09" db="EMBL/GenBank/DDBJ databases">
        <title>Black Yeasts Isolated from many extreme environments.</title>
        <authorList>
            <person name="Coleine C."/>
            <person name="Stajich J.E."/>
            <person name="Selbmann L."/>
        </authorList>
    </citation>
    <scope>NUCLEOTIDE SEQUENCE</scope>
    <source>
        <strain evidence="1">CCFEE 5737</strain>
    </source>
</reference>
<evidence type="ECO:0000313" key="2">
    <source>
        <dbReference type="Proteomes" id="UP001186974"/>
    </source>
</evidence>